<dbReference type="Proteomes" id="UP000177954">
    <property type="component" value="Unassembled WGS sequence"/>
</dbReference>
<dbReference type="Pfam" id="PF00496">
    <property type="entry name" value="SBP_bac_5"/>
    <property type="match status" value="1"/>
</dbReference>
<gene>
    <name evidence="6" type="ORF">A3J04_01600</name>
</gene>
<keyword evidence="4" id="KW-0472">Membrane</keyword>
<dbReference type="PIRSF" id="PIRSF002741">
    <property type="entry name" value="MppA"/>
    <property type="match status" value="1"/>
</dbReference>
<comment type="caution">
    <text evidence="6">The sequence shown here is derived from an EMBL/GenBank/DDBJ whole genome shotgun (WGS) entry which is preliminary data.</text>
</comment>
<keyword evidence="4" id="KW-1133">Transmembrane helix</keyword>
<dbReference type="CDD" id="cd08513">
    <property type="entry name" value="PBP2_thermophilic_Hb8_like"/>
    <property type="match status" value="1"/>
</dbReference>
<dbReference type="GO" id="GO:0042597">
    <property type="term" value="C:periplasmic space"/>
    <property type="evidence" value="ECO:0007669"/>
    <property type="project" value="UniProtKB-ARBA"/>
</dbReference>
<dbReference type="Gene3D" id="3.10.105.10">
    <property type="entry name" value="Dipeptide-binding Protein, Domain 3"/>
    <property type="match status" value="1"/>
</dbReference>
<evidence type="ECO:0000256" key="2">
    <source>
        <dbReference type="ARBA" id="ARBA00022448"/>
    </source>
</evidence>
<organism evidence="6 7">
    <name type="scientific">Candidatus Ryanbacteria bacterium RIFCSPLOWO2_02_FULL_47_14</name>
    <dbReference type="NCBI Taxonomy" id="1802129"/>
    <lineage>
        <taxon>Bacteria</taxon>
        <taxon>Candidatus Ryaniibacteriota</taxon>
    </lineage>
</organism>
<dbReference type="InterPro" id="IPR039424">
    <property type="entry name" value="SBP_5"/>
</dbReference>
<sequence>MAHVLPTRQEWHEMFNNLSRREKILFLVFFLGAWVSGTLIFIRIDTIYSTRLPASGGTLTEGIVGTPRFINPLLAISDADRDLTRIIYAGLMRPDKDGNFVPQLAERYKVSDDGLEYIFTLRDDLYWHDGEKLTTEDVAFTIELAKNPAIRSSKLANWEGVNVEILSDREIKFTLNRPYAPFLGNTILGIMPKHKWKDISPEAFSLALLNTQPIGSGPFKVDSVSKNDSTGIITSYTLERFNRYRPQSAYLNKVIFRFYQTEEDLARALTNGAVEAAGVEPDEIPKGSKLIRIRLPRVVGVFFNQDKAPLLHDIELRKALSLATNRDRIVQEVEHGYATPTSLPIPPGTFAHASTLEELSYDPSAARALLEGAGYEDPDNDGLFEKVSKKERTKVEFTLATLQTPELTRVAELLAEMWRSAGVDIKIARYEPGDFEQSVIRPRDYDMLLFGQNMGYDNNPYGFWHARQIKHPGSNIALYANTKVDGYLENAQTTTSVEKREELYKFFQQEITRDKPAVFLYSPSYVYVVPEKLMGIDFSVISFPQERFSNIESWSTNTKSVWNIFVR</sequence>
<dbReference type="Gene3D" id="3.40.190.10">
    <property type="entry name" value="Periplasmic binding protein-like II"/>
    <property type="match status" value="1"/>
</dbReference>
<dbReference type="GO" id="GO:0015833">
    <property type="term" value="P:peptide transport"/>
    <property type="evidence" value="ECO:0007669"/>
    <property type="project" value="TreeGrafter"/>
</dbReference>
<dbReference type="PANTHER" id="PTHR30290">
    <property type="entry name" value="PERIPLASMIC BINDING COMPONENT OF ABC TRANSPORTER"/>
    <property type="match status" value="1"/>
</dbReference>
<accession>A0A1G2GZ87</accession>
<dbReference type="InterPro" id="IPR030678">
    <property type="entry name" value="Peptide/Ni-bd"/>
</dbReference>
<dbReference type="PANTHER" id="PTHR30290:SF9">
    <property type="entry name" value="OLIGOPEPTIDE-BINDING PROTEIN APPA"/>
    <property type="match status" value="1"/>
</dbReference>
<keyword evidence="3" id="KW-0732">Signal</keyword>
<reference evidence="6 7" key="1">
    <citation type="journal article" date="2016" name="Nat. Commun.">
        <title>Thousands of microbial genomes shed light on interconnected biogeochemical processes in an aquifer system.</title>
        <authorList>
            <person name="Anantharaman K."/>
            <person name="Brown C.T."/>
            <person name="Hug L.A."/>
            <person name="Sharon I."/>
            <person name="Castelle C.J."/>
            <person name="Probst A.J."/>
            <person name="Thomas B.C."/>
            <person name="Singh A."/>
            <person name="Wilkins M.J."/>
            <person name="Karaoz U."/>
            <person name="Brodie E.L."/>
            <person name="Williams K.H."/>
            <person name="Hubbard S.S."/>
            <person name="Banfield J.F."/>
        </authorList>
    </citation>
    <scope>NUCLEOTIDE SEQUENCE [LARGE SCALE GENOMIC DNA]</scope>
</reference>
<dbReference type="STRING" id="1802129.A3J04_01600"/>
<dbReference type="GO" id="GO:1904680">
    <property type="term" value="F:peptide transmembrane transporter activity"/>
    <property type="evidence" value="ECO:0007669"/>
    <property type="project" value="TreeGrafter"/>
</dbReference>
<evidence type="ECO:0000256" key="3">
    <source>
        <dbReference type="ARBA" id="ARBA00022729"/>
    </source>
</evidence>
<evidence type="ECO:0000256" key="1">
    <source>
        <dbReference type="ARBA" id="ARBA00005695"/>
    </source>
</evidence>
<name>A0A1G2GZ87_9BACT</name>
<dbReference type="Gene3D" id="3.90.76.10">
    <property type="entry name" value="Dipeptide-binding Protein, Domain 1"/>
    <property type="match status" value="1"/>
</dbReference>
<evidence type="ECO:0000256" key="4">
    <source>
        <dbReference type="SAM" id="Phobius"/>
    </source>
</evidence>
<dbReference type="GO" id="GO:0043190">
    <property type="term" value="C:ATP-binding cassette (ABC) transporter complex"/>
    <property type="evidence" value="ECO:0007669"/>
    <property type="project" value="InterPro"/>
</dbReference>
<protein>
    <recommendedName>
        <fullName evidence="5">Solute-binding protein family 5 domain-containing protein</fullName>
    </recommendedName>
</protein>
<keyword evidence="2" id="KW-0813">Transport</keyword>
<dbReference type="SUPFAM" id="SSF53850">
    <property type="entry name" value="Periplasmic binding protein-like II"/>
    <property type="match status" value="1"/>
</dbReference>
<keyword evidence="4" id="KW-0812">Transmembrane</keyword>
<feature type="transmembrane region" description="Helical" evidence="4">
    <location>
        <begin position="24"/>
        <end position="44"/>
    </location>
</feature>
<evidence type="ECO:0000313" key="7">
    <source>
        <dbReference type="Proteomes" id="UP000177954"/>
    </source>
</evidence>
<feature type="domain" description="Solute-binding protein family 5" evidence="5">
    <location>
        <begin position="100"/>
        <end position="465"/>
    </location>
</feature>
<comment type="similarity">
    <text evidence="1">Belongs to the bacterial solute-binding protein 5 family.</text>
</comment>
<dbReference type="InterPro" id="IPR000914">
    <property type="entry name" value="SBP_5_dom"/>
</dbReference>
<evidence type="ECO:0000259" key="5">
    <source>
        <dbReference type="Pfam" id="PF00496"/>
    </source>
</evidence>
<dbReference type="EMBL" id="MHNZ01000032">
    <property type="protein sequence ID" value="OGZ55534.1"/>
    <property type="molecule type" value="Genomic_DNA"/>
</dbReference>
<dbReference type="AlphaFoldDB" id="A0A1G2GZ87"/>
<proteinExistence type="inferred from homology"/>
<evidence type="ECO:0000313" key="6">
    <source>
        <dbReference type="EMBL" id="OGZ55534.1"/>
    </source>
</evidence>